<feature type="transmembrane region" description="Helical" evidence="2">
    <location>
        <begin position="30"/>
        <end position="52"/>
    </location>
</feature>
<feature type="region of interest" description="Disordered" evidence="1">
    <location>
        <begin position="58"/>
        <end position="109"/>
    </location>
</feature>
<evidence type="ECO:0000256" key="2">
    <source>
        <dbReference type="SAM" id="Phobius"/>
    </source>
</evidence>
<accession>A0AAD4RYN3</accession>
<organism evidence="3 4">
    <name type="scientific">Papaver atlanticum</name>
    <dbReference type="NCBI Taxonomy" id="357466"/>
    <lineage>
        <taxon>Eukaryota</taxon>
        <taxon>Viridiplantae</taxon>
        <taxon>Streptophyta</taxon>
        <taxon>Embryophyta</taxon>
        <taxon>Tracheophyta</taxon>
        <taxon>Spermatophyta</taxon>
        <taxon>Magnoliopsida</taxon>
        <taxon>Ranunculales</taxon>
        <taxon>Papaveraceae</taxon>
        <taxon>Papaveroideae</taxon>
        <taxon>Papaver</taxon>
    </lineage>
</organism>
<dbReference type="PANTHER" id="PTHR33429">
    <property type="entry name" value="OS02G0708000 PROTEIN-RELATED"/>
    <property type="match status" value="1"/>
</dbReference>
<evidence type="ECO:0000313" key="3">
    <source>
        <dbReference type="EMBL" id="KAI3845280.1"/>
    </source>
</evidence>
<name>A0AAD4RYN3_9MAGN</name>
<evidence type="ECO:0000313" key="4">
    <source>
        <dbReference type="Proteomes" id="UP001202328"/>
    </source>
</evidence>
<gene>
    <name evidence="3" type="ORF">MKW98_009346</name>
</gene>
<sequence>MSSFPPPIIYPNTATAQPASHHSRGSFGPVFAVLAVVVVLSTIACIIGQICARRFSHSKHQQNKDSHHHLKQKQNKDHHHPKHQQNKDSHHQIKHPMMESNLHDDEEGDIEFGFKPRMQKEKPAGYRETRAPKFAEYGKSKGEKIFAEQSKASAF</sequence>
<comment type="caution">
    <text evidence="3">The sequence shown here is derived from an EMBL/GenBank/DDBJ whole genome shotgun (WGS) entry which is preliminary data.</text>
</comment>
<proteinExistence type="predicted"/>
<keyword evidence="2" id="KW-0812">Transmembrane</keyword>
<protein>
    <submittedName>
        <fullName evidence="3">Uncharacterized protein</fullName>
    </submittedName>
</protein>
<evidence type="ECO:0000256" key="1">
    <source>
        <dbReference type="SAM" id="MobiDB-lite"/>
    </source>
</evidence>
<keyword evidence="2" id="KW-0472">Membrane</keyword>
<dbReference type="AlphaFoldDB" id="A0AAD4RYN3"/>
<reference evidence="3" key="1">
    <citation type="submission" date="2022-04" db="EMBL/GenBank/DDBJ databases">
        <title>A functionally conserved STORR gene fusion in Papaver species that diverged 16.8 million years ago.</title>
        <authorList>
            <person name="Catania T."/>
        </authorList>
    </citation>
    <scope>NUCLEOTIDE SEQUENCE</scope>
    <source>
        <strain evidence="3">S-188037</strain>
    </source>
</reference>
<dbReference type="PANTHER" id="PTHR33429:SF7">
    <property type="entry name" value="OS02G0708000 PROTEIN"/>
    <property type="match status" value="1"/>
</dbReference>
<keyword evidence="4" id="KW-1185">Reference proteome</keyword>
<dbReference type="EMBL" id="JAJJMB010016680">
    <property type="protein sequence ID" value="KAI3845280.1"/>
    <property type="molecule type" value="Genomic_DNA"/>
</dbReference>
<dbReference type="Proteomes" id="UP001202328">
    <property type="component" value="Unassembled WGS sequence"/>
</dbReference>
<feature type="compositionally biased region" description="Basic residues" evidence="1">
    <location>
        <begin position="58"/>
        <end position="84"/>
    </location>
</feature>
<keyword evidence="2" id="KW-1133">Transmembrane helix</keyword>